<feature type="compositionally biased region" description="Basic and acidic residues" evidence="1">
    <location>
        <begin position="193"/>
        <end position="202"/>
    </location>
</feature>
<protein>
    <submittedName>
        <fullName evidence="2">ParB-like nuclease domain protein</fullName>
    </submittedName>
</protein>
<evidence type="ECO:0000313" key="2">
    <source>
        <dbReference type="EMBL" id="OOK65172.1"/>
    </source>
</evidence>
<name>A0A1V3WE90_MYCKA</name>
<proteinExistence type="predicted"/>
<dbReference type="InterPro" id="IPR036086">
    <property type="entry name" value="ParB/Sulfiredoxin_sf"/>
</dbReference>
<feature type="compositionally biased region" description="Low complexity" evidence="1">
    <location>
        <begin position="173"/>
        <end position="192"/>
    </location>
</feature>
<sequence>MHKDSLRVVDGVHRLRVAQLKGRREIDVVLFDGSEQEAFALSVLLNVSQGLPLAWDDRKSAAVRILLSNPDWSDRVIASLVGLSHKTIANLRRCSTGENRQLNGRIGRDGKARPTNPVEGRLRAAELLGQRPDLSLRELARAADISVSTARDVRLRLDSGEHPVPDRLRTDRGGAPAPVALSSSPSSGSTALADEHGRRCGRESALGVSSGPKASRPSGRTAVSFDLVLERLKRDPAVRFNEAGRSLVRQLVVGRVAVTNCQQVLSFAPAHCLATVAELAHSQAAAWQQLAAMADATAEMQHAL</sequence>
<dbReference type="SUPFAM" id="SSF110849">
    <property type="entry name" value="ParB/Sulfiredoxin"/>
    <property type="match status" value="1"/>
</dbReference>
<gene>
    <name evidence="2" type="ORF">BZL29_7748</name>
</gene>
<dbReference type="Proteomes" id="UP000188532">
    <property type="component" value="Unassembled WGS sequence"/>
</dbReference>
<evidence type="ECO:0000256" key="1">
    <source>
        <dbReference type="SAM" id="MobiDB-lite"/>
    </source>
</evidence>
<accession>A0A1V3WE90</accession>
<comment type="caution">
    <text evidence="2">The sequence shown here is derived from an EMBL/GenBank/DDBJ whole genome shotgun (WGS) entry which is preliminary data.</text>
</comment>
<dbReference type="AlphaFoldDB" id="A0A1V3WE90"/>
<dbReference type="EMBL" id="MVBN01000011">
    <property type="protein sequence ID" value="OOK65172.1"/>
    <property type="molecule type" value="Genomic_DNA"/>
</dbReference>
<evidence type="ECO:0000313" key="3">
    <source>
        <dbReference type="Proteomes" id="UP000188532"/>
    </source>
</evidence>
<reference evidence="2 3" key="1">
    <citation type="submission" date="2017-02" db="EMBL/GenBank/DDBJ databases">
        <title>Complete genome sequences of Mycobacterium kansasii strains isolated from rhesus macaques.</title>
        <authorList>
            <person name="Panda A."/>
            <person name="Nagaraj S."/>
            <person name="Zhao X."/>
            <person name="Tettelin H."/>
            <person name="Detolla L.J."/>
        </authorList>
    </citation>
    <scope>NUCLEOTIDE SEQUENCE [LARGE SCALE GENOMIC DNA]</scope>
    <source>
        <strain evidence="2 3">11-3469</strain>
    </source>
</reference>
<feature type="region of interest" description="Disordered" evidence="1">
    <location>
        <begin position="156"/>
        <end position="220"/>
    </location>
</feature>
<feature type="compositionally biased region" description="Basic and acidic residues" evidence="1">
    <location>
        <begin position="156"/>
        <end position="172"/>
    </location>
</feature>
<organism evidence="2 3">
    <name type="scientific">Mycobacterium kansasii</name>
    <dbReference type="NCBI Taxonomy" id="1768"/>
    <lineage>
        <taxon>Bacteria</taxon>
        <taxon>Bacillati</taxon>
        <taxon>Actinomycetota</taxon>
        <taxon>Actinomycetes</taxon>
        <taxon>Mycobacteriales</taxon>
        <taxon>Mycobacteriaceae</taxon>
        <taxon>Mycobacterium</taxon>
    </lineage>
</organism>